<dbReference type="EMBL" id="JBHRYB010000013">
    <property type="protein sequence ID" value="MFC3680692.1"/>
    <property type="molecule type" value="Genomic_DNA"/>
</dbReference>
<name>A0ABV7VV37_9GAMM</name>
<evidence type="ECO:0000259" key="1">
    <source>
        <dbReference type="Pfam" id="PF00085"/>
    </source>
</evidence>
<proteinExistence type="predicted"/>
<dbReference type="RefSeq" id="WP_376866726.1">
    <property type="nucleotide sequence ID" value="NZ_JBHRYB010000013.1"/>
</dbReference>
<evidence type="ECO:0000313" key="2">
    <source>
        <dbReference type="EMBL" id="MFC3680692.1"/>
    </source>
</evidence>
<dbReference type="Pfam" id="PF00085">
    <property type="entry name" value="Thioredoxin"/>
    <property type="match status" value="1"/>
</dbReference>
<sequence>MDQLPELTLQNRLHWFAQPLLLVDAWAPSCVACLAMRPLLEKLNQQHPALAVVTLNLEQQSELAAELNIRSLPEIILLSAASERQRLSGVLAENQLQRWLAPYLDNSREQQWRLLAQQRQQVFQPERWWQAIDCLREWLHDTPEQGELRALLIHYYLDVFRRQSRPDCLQAAQQLLQTDQFDWLRSPQVQQASARLQLLAGAFQGPQDPQLQQHIRNEQYEQAAERLLQQPALYRDDPGLLFRLLDVLPDRRRANQLRRRFIAEQKD</sequence>
<organism evidence="2 3">
    <name type="scientific">Bacterioplanoides pacificum</name>
    <dbReference type="NCBI Taxonomy" id="1171596"/>
    <lineage>
        <taxon>Bacteria</taxon>
        <taxon>Pseudomonadati</taxon>
        <taxon>Pseudomonadota</taxon>
        <taxon>Gammaproteobacteria</taxon>
        <taxon>Oceanospirillales</taxon>
        <taxon>Oceanospirillaceae</taxon>
        <taxon>Bacterioplanoides</taxon>
    </lineage>
</organism>
<accession>A0ABV7VV37</accession>
<dbReference type="CDD" id="cd02947">
    <property type="entry name" value="TRX_family"/>
    <property type="match status" value="1"/>
</dbReference>
<keyword evidence="3" id="KW-1185">Reference proteome</keyword>
<dbReference type="PANTHER" id="PTHR45663">
    <property type="entry name" value="GEO12009P1"/>
    <property type="match status" value="1"/>
</dbReference>
<dbReference type="InterPro" id="IPR013766">
    <property type="entry name" value="Thioredoxin_domain"/>
</dbReference>
<gene>
    <name evidence="2" type="ORF">ACFOMG_11350</name>
</gene>
<dbReference type="Gene3D" id="3.40.30.10">
    <property type="entry name" value="Glutaredoxin"/>
    <property type="match status" value="1"/>
</dbReference>
<dbReference type="InterPro" id="IPR036249">
    <property type="entry name" value="Thioredoxin-like_sf"/>
</dbReference>
<dbReference type="Proteomes" id="UP001595722">
    <property type="component" value="Unassembled WGS sequence"/>
</dbReference>
<evidence type="ECO:0000313" key="3">
    <source>
        <dbReference type="Proteomes" id="UP001595722"/>
    </source>
</evidence>
<reference evidence="3" key="1">
    <citation type="journal article" date="2019" name="Int. J. Syst. Evol. Microbiol.">
        <title>The Global Catalogue of Microorganisms (GCM) 10K type strain sequencing project: providing services to taxonomists for standard genome sequencing and annotation.</title>
        <authorList>
            <consortium name="The Broad Institute Genomics Platform"/>
            <consortium name="The Broad Institute Genome Sequencing Center for Infectious Disease"/>
            <person name="Wu L."/>
            <person name="Ma J."/>
        </authorList>
    </citation>
    <scope>NUCLEOTIDE SEQUENCE [LARGE SCALE GENOMIC DNA]</scope>
    <source>
        <strain evidence="3">KCTC 42424</strain>
    </source>
</reference>
<feature type="domain" description="Thioredoxin" evidence="1">
    <location>
        <begin position="18"/>
        <end position="100"/>
    </location>
</feature>
<dbReference type="PANTHER" id="PTHR45663:SF11">
    <property type="entry name" value="GEO12009P1"/>
    <property type="match status" value="1"/>
</dbReference>
<dbReference type="SUPFAM" id="SSF52833">
    <property type="entry name" value="Thioredoxin-like"/>
    <property type="match status" value="1"/>
</dbReference>
<protein>
    <submittedName>
        <fullName evidence="2">Thioredoxin family protein</fullName>
    </submittedName>
</protein>
<comment type="caution">
    <text evidence="2">The sequence shown here is derived from an EMBL/GenBank/DDBJ whole genome shotgun (WGS) entry which is preliminary data.</text>
</comment>